<organism evidence="7">
    <name type="scientific">marine sediment metagenome</name>
    <dbReference type="NCBI Taxonomy" id="412755"/>
    <lineage>
        <taxon>unclassified sequences</taxon>
        <taxon>metagenomes</taxon>
        <taxon>ecological metagenomes</taxon>
    </lineage>
</organism>
<reference evidence="7" key="1">
    <citation type="journal article" date="2015" name="Nature">
        <title>Complex archaea that bridge the gap between prokaryotes and eukaryotes.</title>
        <authorList>
            <person name="Spang A."/>
            <person name="Saw J.H."/>
            <person name="Jorgensen S.L."/>
            <person name="Zaremba-Niedzwiedzka K."/>
            <person name="Martijn J."/>
            <person name="Lind A.E."/>
            <person name="van Eijk R."/>
            <person name="Schleper C."/>
            <person name="Guy L."/>
            <person name="Ettema T.J."/>
        </authorList>
    </citation>
    <scope>NUCLEOTIDE SEQUENCE</scope>
</reference>
<dbReference type="InterPro" id="IPR036888">
    <property type="entry name" value="DNA_integrity_DisA_N_sf"/>
</dbReference>
<evidence type="ECO:0000256" key="4">
    <source>
        <dbReference type="ARBA" id="ARBA00022741"/>
    </source>
</evidence>
<dbReference type="AlphaFoldDB" id="A0A0F9MRX0"/>
<feature type="domain" description="DAC" evidence="6">
    <location>
        <begin position="9"/>
        <end position="149"/>
    </location>
</feature>
<dbReference type="EMBL" id="LAZR01005178">
    <property type="protein sequence ID" value="KKN02162.1"/>
    <property type="molecule type" value="Genomic_DNA"/>
</dbReference>
<comment type="catalytic activity">
    <reaction evidence="1">
        <text>2 ATP = 3',3'-c-di-AMP + 2 diphosphate</text>
        <dbReference type="Rhea" id="RHEA:35655"/>
        <dbReference type="ChEBI" id="CHEBI:30616"/>
        <dbReference type="ChEBI" id="CHEBI:33019"/>
        <dbReference type="ChEBI" id="CHEBI:71500"/>
        <dbReference type="EC" id="2.7.7.85"/>
    </reaction>
</comment>
<dbReference type="PANTHER" id="PTHR34185:SF3">
    <property type="entry name" value="DNA INTEGRITY SCANNING PROTEIN DISA"/>
    <property type="match status" value="1"/>
</dbReference>
<keyword evidence="2" id="KW-0808">Transferase</keyword>
<dbReference type="Gene3D" id="1.10.150.20">
    <property type="entry name" value="5' to 3' exonuclease, C-terminal subdomain"/>
    <property type="match status" value="1"/>
</dbReference>
<dbReference type="InterPro" id="IPR038331">
    <property type="entry name" value="DisA_sf"/>
</dbReference>
<dbReference type="Gene3D" id="3.40.1700.10">
    <property type="entry name" value="DNA integrity scanning protein, DisA, N-terminal domain"/>
    <property type="match status" value="1"/>
</dbReference>
<keyword evidence="3" id="KW-0548">Nucleotidyltransferase</keyword>
<dbReference type="GO" id="GO:0005524">
    <property type="term" value="F:ATP binding"/>
    <property type="evidence" value="ECO:0007669"/>
    <property type="project" value="UniProtKB-KW"/>
</dbReference>
<dbReference type="Gene3D" id="1.20.1260.110">
    <property type="entry name" value="DNA integrity scanning linker region"/>
    <property type="match status" value="1"/>
</dbReference>
<evidence type="ECO:0000256" key="2">
    <source>
        <dbReference type="ARBA" id="ARBA00022679"/>
    </source>
</evidence>
<dbReference type="NCBIfam" id="NF010009">
    <property type="entry name" value="PRK13482.1"/>
    <property type="match status" value="1"/>
</dbReference>
<dbReference type="GO" id="GO:0004016">
    <property type="term" value="F:adenylate cyclase activity"/>
    <property type="evidence" value="ECO:0007669"/>
    <property type="project" value="TreeGrafter"/>
</dbReference>
<dbReference type="InterPro" id="IPR003390">
    <property type="entry name" value="DNA_integrity_scan_DisA_N"/>
</dbReference>
<protein>
    <recommendedName>
        <fullName evidence="6">DAC domain-containing protein</fullName>
    </recommendedName>
</protein>
<dbReference type="PROSITE" id="PS51794">
    <property type="entry name" value="DAC"/>
    <property type="match status" value="1"/>
</dbReference>
<proteinExistence type="predicted"/>
<accession>A0A0F9MRX0</accession>
<evidence type="ECO:0000256" key="1">
    <source>
        <dbReference type="ARBA" id="ARBA00000877"/>
    </source>
</evidence>
<dbReference type="InterPro" id="IPR050338">
    <property type="entry name" value="DisA"/>
</dbReference>
<comment type="caution">
    <text evidence="7">The sequence shown here is derived from an EMBL/GenBank/DDBJ whole genome shotgun (WGS) entry which is preliminary data.</text>
</comment>
<evidence type="ECO:0000256" key="3">
    <source>
        <dbReference type="ARBA" id="ARBA00022695"/>
    </source>
</evidence>
<evidence type="ECO:0000313" key="7">
    <source>
        <dbReference type="EMBL" id="KKN02162.1"/>
    </source>
</evidence>
<dbReference type="SUPFAM" id="SSF47781">
    <property type="entry name" value="RuvA domain 2-like"/>
    <property type="match status" value="1"/>
</dbReference>
<evidence type="ECO:0000256" key="5">
    <source>
        <dbReference type="ARBA" id="ARBA00022840"/>
    </source>
</evidence>
<dbReference type="GO" id="GO:0106408">
    <property type="term" value="F:diadenylate cyclase activity"/>
    <property type="evidence" value="ECO:0007669"/>
    <property type="project" value="UniProtKB-EC"/>
</dbReference>
<sequence length="356" mass="39890">MPEDKKGKEEKLWTFLKIVSPGTTLGQGLKIILQAKTGGLIVIGDTEKVLSVVEGGFKVDCYLTPAALAELAKMDGAIILSRDAKRILYANTQLVPDYLISTSERGTRHRAAERMAKQIDCPVIAVSQSRHVITLYQGETKYVLGSVPELINRANQALQTLERYRAAFNEVLTELDLLEFQDEMRLIDAIRAIQRGETIRRIKEEIERYIMELGGEGRLTEMQLKEIVGNTLSETRQILQDYVKEDYEKVCLELEAVSTEKLLEAEGIMRILGYGTKPENLDLSVLPKGYRILSRVPHLPVSVVENVVAALGDLPNIMNSTVLELTEINEVGEGRAGSIKRELERLKNRALLGKRF</sequence>
<keyword evidence="5" id="KW-0067">ATP-binding</keyword>
<gene>
    <name evidence="7" type="ORF">LCGC14_1120520</name>
</gene>
<keyword evidence="4" id="KW-0547">Nucleotide-binding</keyword>
<dbReference type="SUPFAM" id="SSF143597">
    <property type="entry name" value="YojJ-like"/>
    <property type="match status" value="1"/>
</dbReference>
<dbReference type="PANTHER" id="PTHR34185">
    <property type="entry name" value="DIADENYLATE CYCLASE"/>
    <property type="match status" value="1"/>
</dbReference>
<dbReference type="InterPro" id="IPR018906">
    <property type="entry name" value="DNA_integrity_scan_DisA_link"/>
</dbReference>
<name>A0A0F9MRX0_9ZZZZ</name>
<dbReference type="Pfam" id="PF02457">
    <property type="entry name" value="DAC"/>
    <property type="match status" value="1"/>
</dbReference>
<evidence type="ECO:0000259" key="6">
    <source>
        <dbReference type="PROSITE" id="PS51794"/>
    </source>
</evidence>
<dbReference type="Pfam" id="PF10635">
    <property type="entry name" value="DisA-linker"/>
    <property type="match status" value="1"/>
</dbReference>
<dbReference type="InterPro" id="IPR010994">
    <property type="entry name" value="RuvA_2-like"/>
</dbReference>